<reference evidence="2 3" key="1">
    <citation type="submission" date="2018-07" db="EMBL/GenBank/DDBJ databases">
        <title>Dyella monticola sp. nov. and Dyella psychrodurans sp. nov. isolated from monsoon evergreen broad-leaved forest soil of Dinghu Mountain, China.</title>
        <authorList>
            <person name="Gao Z."/>
            <person name="Qiu L."/>
        </authorList>
    </citation>
    <scope>NUCLEOTIDE SEQUENCE [LARGE SCALE GENOMIC DNA]</scope>
    <source>
        <strain evidence="2 3">4G-K06</strain>
    </source>
</reference>
<feature type="transmembrane region" description="Helical" evidence="1">
    <location>
        <begin position="42"/>
        <end position="62"/>
    </location>
</feature>
<name>A0A370X901_9GAMM</name>
<sequence length="216" mass="24514">MELDDMKLAWQALNRQLERQQTLSTQLFLESRLDKVRHGLRPLFWGQVLQIVFGALISVMAASFWVSRVTMTPLLLWGVLVHVLGIFMIVAGARNLYLLQRIDYSAPILDIQRRIAQLRAWRARVEGPASAVLGAVVWVPLIMIELVRNGLNPDSVTSELGSYLVISGVVSLGLVLLAYGLIRYFGQRRWLENNWAGTSVQRAESMLEDIARFMHE</sequence>
<keyword evidence="1" id="KW-0472">Membrane</keyword>
<evidence type="ECO:0008006" key="4">
    <source>
        <dbReference type="Google" id="ProtNLM"/>
    </source>
</evidence>
<evidence type="ECO:0000256" key="1">
    <source>
        <dbReference type="SAM" id="Phobius"/>
    </source>
</evidence>
<comment type="caution">
    <text evidence="2">The sequence shown here is derived from an EMBL/GenBank/DDBJ whole genome shotgun (WGS) entry which is preliminary data.</text>
</comment>
<gene>
    <name evidence="2" type="ORF">DWU98_01990</name>
</gene>
<dbReference type="EMBL" id="QRBE01000001">
    <property type="protein sequence ID" value="RDS84757.1"/>
    <property type="molecule type" value="Genomic_DNA"/>
</dbReference>
<proteinExistence type="predicted"/>
<keyword evidence="1" id="KW-0812">Transmembrane</keyword>
<organism evidence="2 3">
    <name type="scientific">Dyella monticola</name>
    <dbReference type="NCBI Taxonomy" id="1927958"/>
    <lineage>
        <taxon>Bacteria</taxon>
        <taxon>Pseudomonadati</taxon>
        <taxon>Pseudomonadota</taxon>
        <taxon>Gammaproteobacteria</taxon>
        <taxon>Lysobacterales</taxon>
        <taxon>Rhodanobacteraceae</taxon>
        <taxon>Dyella</taxon>
    </lineage>
</organism>
<evidence type="ECO:0000313" key="3">
    <source>
        <dbReference type="Proteomes" id="UP000254258"/>
    </source>
</evidence>
<dbReference type="Proteomes" id="UP000254258">
    <property type="component" value="Unassembled WGS sequence"/>
</dbReference>
<accession>A0A370X901</accession>
<dbReference type="AlphaFoldDB" id="A0A370X901"/>
<keyword evidence="1" id="KW-1133">Transmembrane helix</keyword>
<feature type="transmembrane region" description="Helical" evidence="1">
    <location>
        <begin position="74"/>
        <end position="93"/>
    </location>
</feature>
<feature type="transmembrane region" description="Helical" evidence="1">
    <location>
        <begin position="129"/>
        <end position="148"/>
    </location>
</feature>
<dbReference type="RefSeq" id="WP_115493783.1">
    <property type="nucleotide sequence ID" value="NZ_QRBE01000001.1"/>
</dbReference>
<protein>
    <recommendedName>
        <fullName evidence="4">Serine/threonine protein kinase</fullName>
    </recommendedName>
</protein>
<feature type="transmembrane region" description="Helical" evidence="1">
    <location>
        <begin position="160"/>
        <end position="182"/>
    </location>
</feature>
<evidence type="ECO:0000313" key="2">
    <source>
        <dbReference type="EMBL" id="RDS84757.1"/>
    </source>
</evidence>
<keyword evidence="3" id="KW-1185">Reference proteome</keyword>
<dbReference type="OrthoDB" id="5954304at2"/>